<dbReference type="HOGENOM" id="CLU_1142619_0_0_1"/>
<protein>
    <submittedName>
        <fullName evidence="2">Uncharacterized protein</fullName>
    </submittedName>
</protein>
<sequence length="243" mass="26678">MTGSARWLQPAPGSYQVPPEISGDHPAIQDESISDGKIKTSESDKPFTCTADEPSEYQVLAEPRSQTSADRVTHARERNGGGQQHATASSIHSCTPQEDYDAESEPSIIESDDDSMVGSELDMLPQVFLDDPLEDRHVVPLVTVSFDLSEASSVRDPMGFLDEARELLRLIQESRSRSRARNPDRGSRSMYTQSTVTDTESWVDLAVEGKVDVTQITQLKPRDITAEYDIVGSDAAPRRLGGL</sequence>
<dbReference type="STRING" id="743788.S8DJE5"/>
<feature type="compositionally biased region" description="Acidic residues" evidence="1">
    <location>
        <begin position="98"/>
        <end position="113"/>
    </location>
</feature>
<accession>S8DJE5</accession>
<keyword evidence="3" id="KW-1185">Reference proteome</keyword>
<dbReference type="Proteomes" id="UP000015241">
    <property type="component" value="Unassembled WGS sequence"/>
</dbReference>
<dbReference type="InParanoid" id="S8DJE5"/>
<feature type="region of interest" description="Disordered" evidence="1">
    <location>
        <begin position="1"/>
        <end position="113"/>
    </location>
</feature>
<evidence type="ECO:0000313" key="3">
    <source>
        <dbReference type="Proteomes" id="UP000015241"/>
    </source>
</evidence>
<organism evidence="2 3">
    <name type="scientific">Fomitopsis schrenkii</name>
    <name type="common">Brown rot fungus</name>
    <dbReference type="NCBI Taxonomy" id="2126942"/>
    <lineage>
        <taxon>Eukaryota</taxon>
        <taxon>Fungi</taxon>
        <taxon>Dikarya</taxon>
        <taxon>Basidiomycota</taxon>
        <taxon>Agaricomycotina</taxon>
        <taxon>Agaricomycetes</taxon>
        <taxon>Polyporales</taxon>
        <taxon>Fomitopsis</taxon>
    </lineage>
</organism>
<feature type="compositionally biased region" description="Polar residues" evidence="1">
    <location>
        <begin position="84"/>
        <end position="96"/>
    </location>
</feature>
<gene>
    <name evidence="2" type="ORF">FOMPIDRAFT_1056394</name>
</gene>
<feature type="compositionally biased region" description="Basic and acidic residues" evidence="1">
    <location>
        <begin position="34"/>
        <end position="45"/>
    </location>
</feature>
<evidence type="ECO:0000313" key="2">
    <source>
        <dbReference type="EMBL" id="EPS92962.1"/>
    </source>
</evidence>
<reference evidence="2 3" key="1">
    <citation type="journal article" date="2012" name="Science">
        <title>The Paleozoic origin of enzymatic lignin decomposition reconstructed from 31 fungal genomes.</title>
        <authorList>
            <person name="Floudas D."/>
            <person name="Binder M."/>
            <person name="Riley R."/>
            <person name="Barry K."/>
            <person name="Blanchette R.A."/>
            <person name="Henrissat B."/>
            <person name="Martinez A.T."/>
            <person name="Otillar R."/>
            <person name="Spatafora J.W."/>
            <person name="Yadav J.S."/>
            <person name="Aerts A."/>
            <person name="Benoit I."/>
            <person name="Boyd A."/>
            <person name="Carlson A."/>
            <person name="Copeland A."/>
            <person name="Coutinho P.M."/>
            <person name="de Vries R.P."/>
            <person name="Ferreira P."/>
            <person name="Findley K."/>
            <person name="Foster B."/>
            <person name="Gaskell J."/>
            <person name="Glotzer D."/>
            <person name="Gorecki P."/>
            <person name="Heitman J."/>
            <person name="Hesse C."/>
            <person name="Hori C."/>
            <person name="Igarashi K."/>
            <person name="Jurgens J.A."/>
            <person name="Kallen N."/>
            <person name="Kersten P."/>
            <person name="Kohler A."/>
            <person name="Kuees U."/>
            <person name="Kumar T.K.A."/>
            <person name="Kuo A."/>
            <person name="LaButti K."/>
            <person name="Larrondo L.F."/>
            <person name="Lindquist E."/>
            <person name="Ling A."/>
            <person name="Lombard V."/>
            <person name="Lucas S."/>
            <person name="Lundell T."/>
            <person name="Martin R."/>
            <person name="McLaughlin D.J."/>
            <person name="Morgenstern I."/>
            <person name="Morin E."/>
            <person name="Murat C."/>
            <person name="Nagy L.G."/>
            <person name="Nolan M."/>
            <person name="Ohm R.A."/>
            <person name="Patyshakuliyeva A."/>
            <person name="Rokas A."/>
            <person name="Ruiz-Duenas F.J."/>
            <person name="Sabat G."/>
            <person name="Salamov A."/>
            <person name="Samejima M."/>
            <person name="Schmutz J."/>
            <person name="Slot J.C."/>
            <person name="St John F."/>
            <person name="Stenlid J."/>
            <person name="Sun H."/>
            <person name="Sun S."/>
            <person name="Syed K."/>
            <person name="Tsang A."/>
            <person name="Wiebenga A."/>
            <person name="Young D."/>
            <person name="Pisabarro A."/>
            <person name="Eastwood D.C."/>
            <person name="Martin F."/>
            <person name="Cullen D."/>
            <person name="Grigoriev I.V."/>
            <person name="Hibbett D.S."/>
        </authorList>
    </citation>
    <scope>NUCLEOTIDE SEQUENCE</scope>
    <source>
        <strain evidence="3">FP-58527</strain>
    </source>
</reference>
<evidence type="ECO:0000256" key="1">
    <source>
        <dbReference type="SAM" id="MobiDB-lite"/>
    </source>
</evidence>
<proteinExistence type="predicted"/>
<name>S8DJE5_FOMSC</name>
<dbReference type="AlphaFoldDB" id="S8DJE5"/>
<dbReference type="EMBL" id="KE504313">
    <property type="protein sequence ID" value="EPS92962.1"/>
    <property type="molecule type" value="Genomic_DNA"/>
</dbReference>